<proteinExistence type="predicted"/>
<comment type="caution">
    <text evidence="2">The sequence shown here is derived from an EMBL/GenBank/DDBJ whole genome shotgun (WGS) entry which is preliminary data.</text>
</comment>
<protein>
    <submittedName>
        <fullName evidence="2">Uncharacterized protein</fullName>
    </submittedName>
</protein>
<name>A0A817X3M3_9BILA</name>
<dbReference type="Proteomes" id="UP000663865">
    <property type="component" value="Unassembled WGS sequence"/>
</dbReference>
<dbReference type="SUPFAM" id="SSF50911">
    <property type="entry name" value="Mannose 6-phosphate receptor domain"/>
    <property type="match status" value="1"/>
</dbReference>
<dbReference type="EMBL" id="CAJNYV010000504">
    <property type="protein sequence ID" value="CAF3362601.1"/>
    <property type="molecule type" value="Genomic_DNA"/>
</dbReference>
<sequence length="209" mass="23027">MSNASVMLSLFLFGLLLDSFTSASLLLVDRNNSCRAYGNASVYDITNLVPQWPTGIVGTGFDGRVYIYWWSCVRSMRRCDSDDVAVCQQQMGGSMQEFNAGSLSSQLWFGQFNGVASESNLTWSIMYPNHQSDPSQIDGSGIRVTTIYLIVNPNVDKPQLTMNGEKPYTEYSITVRGKCIGQHAVNHTSHIQGYCDPATGQVMPGLNIN</sequence>
<feature type="chain" id="PRO_5033057384" evidence="1">
    <location>
        <begin position="24"/>
        <end position="209"/>
    </location>
</feature>
<organism evidence="2 3">
    <name type="scientific">Rotaria socialis</name>
    <dbReference type="NCBI Taxonomy" id="392032"/>
    <lineage>
        <taxon>Eukaryota</taxon>
        <taxon>Metazoa</taxon>
        <taxon>Spiralia</taxon>
        <taxon>Gnathifera</taxon>
        <taxon>Rotifera</taxon>
        <taxon>Eurotatoria</taxon>
        <taxon>Bdelloidea</taxon>
        <taxon>Philodinida</taxon>
        <taxon>Philodinidae</taxon>
        <taxon>Rotaria</taxon>
    </lineage>
</organism>
<dbReference type="InterPro" id="IPR009011">
    <property type="entry name" value="Man6P_isomerase_rcpt-bd_dom_sf"/>
</dbReference>
<keyword evidence="1" id="KW-0732">Signal</keyword>
<evidence type="ECO:0000313" key="3">
    <source>
        <dbReference type="Proteomes" id="UP000663865"/>
    </source>
</evidence>
<reference evidence="2" key="1">
    <citation type="submission" date="2021-02" db="EMBL/GenBank/DDBJ databases">
        <authorList>
            <person name="Nowell W R."/>
        </authorList>
    </citation>
    <scope>NUCLEOTIDE SEQUENCE</scope>
</reference>
<accession>A0A817X3M3</accession>
<evidence type="ECO:0000313" key="2">
    <source>
        <dbReference type="EMBL" id="CAF3362601.1"/>
    </source>
</evidence>
<gene>
    <name evidence="2" type="ORF">KIK155_LOCUS4623</name>
</gene>
<evidence type="ECO:0000256" key="1">
    <source>
        <dbReference type="SAM" id="SignalP"/>
    </source>
</evidence>
<dbReference type="AlphaFoldDB" id="A0A817X3M3"/>
<feature type="signal peptide" evidence="1">
    <location>
        <begin position="1"/>
        <end position="23"/>
    </location>
</feature>